<dbReference type="EMBL" id="BK032734">
    <property type="protein sequence ID" value="DAF57520.1"/>
    <property type="molecule type" value="Genomic_DNA"/>
</dbReference>
<accession>A0A8S5T332</accession>
<evidence type="ECO:0000313" key="1">
    <source>
        <dbReference type="EMBL" id="DAF57520.1"/>
    </source>
</evidence>
<reference evidence="1" key="1">
    <citation type="journal article" date="2021" name="Proc. Natl. Acad. Sci. U.S.A.">
        <title>A Catalog of Tens of Thousands of Viruses from Human Metagenomes Reveals Hidden Associations with Chronic Diseases.</title>
        <authorList>
            <person name="Tisza M.J."/>
            <person name="Buck C.B."/>
        </authorList>
    </citation>
    <scope>NUCLEOTIDE SEQUENCE</scope>
    <source>
        <strain evidence="1">CtqfO1</strain>
    </source>
</reference>
<proteinExistence type="predicted"/>
<protein>
    <submittedName>
        <fullName evidence="1">Uncharacterized protein</fullName>
    </submittedName>
</protein>
<name>A0A8S5T332_9CAUD</name>
<sequence length="44" mass="5046">MFYEKCIKYDMRQNADFIEGVMVGISGAFGGSKKIPKLLEDMRK</sequence>
<organism evidence="1">
    <name type="scientific">Myoviridae sp. ctqfO1</name>
    <dbReference type="NCBI Taxonomy" id="2827710"/>
    <lineage>
        <taxon>Viruses</taxon>
        <taxon>Duplodnaviria</taxon>
        <taxon>Heunggongvirae</taxon>
        <taxon>Uroviricota</taxon>
        <taxon>Caudoviricetes</taxon>
    </lineage>
</organism>